<protein>
    <recommendedName>
        <fullName evidence="11">Bifunctional protein FolD</fullName>
    </recommendedName>
    <domain>
        <recommendedName>
            <fullName evidence="11">Methylenetetrahydrofolate dehydrogenase</fullName>
            <ecNumber evidence="11">1.5.1.5</ecNumber>
        </recommendedName>
    </domain>
    <domain>
        <recommendedName>
            <fullName evidence="11">Methenyltetrahydrofolate cyclohydrolase</fullName>
            <ecNumber evidence="11">3.5.4.9</ecNumber>
        </recommendedName>
    </domain>
</protein>
<dbReference type="InterPro" id="IPR000672">
    <property type="entry name" value="THF_DH/CycHdrlase"/>
</dbReference>
<accession>A0ABS4JUP7</accession>
<keyword evidence="6 11" id="KW-0521">NADP</keyword>
<dbReference type="HAMAP" id="MF_01576">
    <property type="entry name" value="THF_DHG_CYH"/>
    <property type="match status" value="1"/>
</dbReference>
<dbReference type="EC" id="1.5.1.5" evidence="11"/>
<evidence type="ECO:0000256" key="7">
    <source>
        <dbReference type="ARBA" id="ARBA00023002"/>
    </source>
</evidence>
<dbReference type="InterPro" id="IPR046346">
    <property type="entry name" value="Aminoacid_DH-like_N_sf"/>
</dbReference>
<evidence type="ECO:0000256" key="4">
    <source>
        <dbReference type="ARBA" id="ARBA00022755"/>
    </source>
</evidence>
<sequence>MRLLEGKSPAESLKADVMSRARALAAAGHPPRLAAVLAGRNEASDLYIARKERLGRSLGIAVEAHRLPDAKEDELVSLVRQLSLRPDVDGIMVEQPLPDPAWRDAVVRAIDPFKDVDGATGFTGGLLGGQPAGLVPATPLAVMHLLQYYRIPLRGAHVTIVGHSPVVGRPLALLMLREDATVTVCHKATRDLAQFTRQADILVSAAGVPGLITGDMVRPGAVVVDVGINLVSGRTVGDVDFESVAPVASAVTPVPGGVGPLTTVMLLANTVLAAERRCPALTQSAAD</sequence>
<comment type="caution">
    <text evidence="14">The sequence shown here is derived from an EMBL/GenBank/DDBJ whole genome shotgun (WGS) entry which is preliminary data.</text>
</comment>
<dbReference type="Pfam" id="PF00763">
    <property type="entry name" value="THF_DHG_CYH"/>
    <property type="match status" value="1"/>
</dbReference>
<gene>
    <name evidence="11" type="primary">folD</name>
    <name evidence="14" type="ORF">J2Z79_002075</name>
</gene>
<comment type="catalytic activity">
    <reaction evidence="11">
        <text>(6R)-5,10-methylene-5,6,7,8-tetrahydrofolate + NADP(+) = (6R)-5,10-methenyltetrahydrofolate + NADPH</text>
        <dbReference type="Rhea" id="RHEA:22812"/>
        <dbReference type="ChEBI" id="CHEBI:15636"/>
        <dbReference type="ChEBI" id="CHEBI:57455"/>
        <dbReference type="ChEBI" id="CHEBI:57783"/>
        <dbReference type="ChEBI" id="CHEBI:58349"/>
        <dbReference type="EC" id="1.5.1.5"/>
    </reaction>
</comment>
<dbReference type="RefSeq" id="WP_209466785.1">
    <property type="nucleotide sequence ID" value="NZ_JAGGLG010000015.1"/>
</dbReference>
<dbReference type="SUPFAM" id="SSF51735">
    <property type="entry name" value="NAD(P)-binding Rossmann-fold domains"/>
    <property type="match status" value="1"/>
</dbReference>
<keyword evidence="15" id="KW-1185">Reference proteome</keyword>
<evidence type="ECO:0000256" key="11">
    <source>
        <dbReference type="HAMAP-Rule" id="MF_01576"/>
    </source>
</evidence>
<dbReference type="PANTHER" id="PTHR48099">
    <property type="entry name" value="C-1-TETRAHYDROFOLATE SYNTHASE, CYTOPLASMIC-RELATED"/>
    <property type="match status" value="1"/>
</dbReference>
<evidence type="ECO:0000256" key="2">
    <source>
        <dbReference type="ARBA" id="ARBA00022563"/>
    </source>
</evidence>
<keyword evidence="4 11" id="KW-0658">Purine biosynthesis</keyword>
<dbReference type="Gene3D" id="3.40.50.720">
    <property type="entry name" value="NAD(P)-binding Rossmann-like Domain"/>
    <property type="match status" value="1"/>
</dbReference>
<name>A0ABS4JUP7_9FIRM</name>
<keyword evidence="10 11" id="KW-0511">Multifunctional enzyme</keyword>
<reference evidence="14 15" key="1">
    <citation type="submission" date="2021-03" db="EMBL/GenBank/DDBJ databases">
        <title>Genomic Encyclopedia of Type Strains, Phase IV (KMG-IV): sequencing the most valuable type-strain genomes for metagenomic binning, comparative biology and taxonomic classification.</title>
        <authorList>
            <person name="Goeker M."/>
        </authorList>
    </citation>
    <scope>NUCLEOTIDE SEQUENCE [LARGE SCALE GENOMIC DNA]</scope>
    <source>
        <strain evidence="14 15">DSM 27138</strain>
    </source>
</reference>
<dbReference type="PRINTS" id="PR00085">
    <property type="entry name" value="THFDHDRGNASE"/>
</dbReference>
<dbReference type="InterPro" id="IPR020631">
    <property type="entry name" value="THF_DH/CycHdrlase_NAD-bd_dom"/>
</dbReference>
<dbReference type="PANTHER" id="PTHR48099:SF5">
    <property type="entry name" value="C-1-TETRAHYDROFOLATE SYNTHASE, CYTOPLASMIC"/>
    <property type="match status" value="1"/>
</dbReference>
<feature type="domain" description="Tetrahydrofolate dehydrogenase/cyclohydrolase catalytic" evidence="12">
    <location>
        <begin position="4"/>
        <end position="117"/>
    </location>
</feature>
<dbReference type="Proteomes" id="UP001519289">
    <property type="component" value="Unassembled WGS sequence"/>
</dbReference>
<evidence type="ECO:0000256" key="10">
    <source>
        <dbReference type="ARBA" id="ARBA00023268"/>
    </source>
</evidence>
<dbReference type="EMBL" id="JAGGLG010000015">
    <property type="protein sequence ID" value="MBP2018660.1"/>
    <property type="molecule type" value="Genomic_DNA"/>
</dbReference>
<evidence type="ECO:0000256" key="5">
    <source>
        <dbReference type="ARBA" id="ARBA00022801"/>
    </source>
</evidence>
<keyword evidence="2 11" id="KW-0554">One-carbon metabolism</keyword>
<feature type="domain" description="Tetrahydrofolate dehydrogenase/cyclohydrolase NAD(P)-binding" evidence="13">
    <location>
        <begin position="136"/>
        <end position="277"/>
    </location>
</feature>
<comment type="similarity">
    <text evidence="11">Belongs to the tetrahydrofolate dehydrogenase/cyclohydrolase family.</text>
</comment>
<dbReference type="GO" id="GO:0004477">
    <property type="term" value="F:methenyltetrahydrofolate cyclohydrolase activity"/>
    <property type="evidence" value="ECO:0007669"/>
    <property type="project" value="UniProtKB-EC"/>
</dbReference>
<dbReference type="Pfam" id="PF02882">
    <property type="entry name" value="THF_DHG_CYH_C"/>
    <property type="match status" value="1"/>
</dbReference>
<feature type="binding site" evidence="11">
    <location>
        <position position="228"/>
    </location>
    <ligand>
        <name>NADP(+)</name>
        <dbReference type="ChEBI" id="CHEBI:58349"/>
    </ligand>
</feature>
<dbReference type="EC" id="3.5.4.9" evidence="11"/>
<comment type="function">
    <text evidence="11">Catalyzes the oxidation of 5,10-methylenetetrahydrofolate to 5,10-methenyltetrahydrofolate and then the hydrolysis of 5,10-methenyltetrahydrofolate to 10-formyltetrahydrofolate.</text>
</comment>
<keyword evidence="7 11" id="KW-0560">Oxidoreductase</keyword>
<evidence type="ECO:0000313" key="14">
    <source>
        <dbReference type="EMBL" id="MBP2018660.1"/>
    </source>
</evidence>
<dbReference type="InterPro" id="IPR036291">
    <property type="entry name" value="NAD(P)-bd_dom_sf"/>
</dbReference>
<keyword evidence="3 11" id="KW-0028">Amino-acid biosynthesis</keyword>
<feature type="binding site" evidence="11">
    <location>
        <begin position="162"/>
        <end position="164"/>
    </location>
    <ligand>
        <name>NADP(+)</name>
        <dbReference type="ChEBI" id="CHEBI:58349"/>
    </ligand>
</feature>
<evidence type="ECO:0000259" key="13">
    <source>
        <dbReference type="Pfam" id="PF02882"/>
    </source>
</evidence>
<dbReference type="SUPFAM" id="SSF53223">
    <property type="entry name" value="Aminoacid dehydrogenase-like, N-terminal domain"/>
    <property type="match status" value="1"/>
</dbReference>
<proteinExistence type="inferred from homology"/>
<evidence type="ECO:0000256" key="8">
    <source>
        <dbReference type="ARBA" id="ARBA00023102"/>
    </source>
</evidence>
<evidence type="ECO:0000259" key="12">
    <source>
        <dbReference type="Pfam" id="PF00763"/>
    </source>
</evidence>
<evidence type="ECO:0000256" key="3">
    <source>
        <dbReference type="ARBA" id="ARBA00022605"/>
    </source>
</evidence>
<comment type="catalytic activity">
    <reaction evidence="11">
        <text>(6R)-5,10-methenyltetrahydrofolate + H2O = (6R)-10-formyltetrahydrofolate + H(+)</text>
        <dbReference type="Rhea" id="RHEA:23700"/>
        <dbReference type="ChEBI" id="CHEBI:15377"/>
        <dbReference type="ChEBI" id="CHEBI:15378"/>
        <dbReference type="ChEBI" id="CHEBI:57455"/>
        <dbReference type="ChEBI" id="CHEBI:195366"/>
        <dbReference type="EC" id="3.5.4.9"/>
    </reaction>
</comment>
<evidence type="ECO:0000256" key="1">
    <source>
        <dbReference type="ARBA" id="ARBA00004777"/>
    </source>
</evidence>
<dbReference type="InterPro" id="IPR020630">
    <property type="entry name" value="THF_DH/CycHdrlase_cat_dom"/>
</dbReference>
<keyword evidence="9 11" id="KW-0486">Methionine biosynthesis</keyword>
<evidence type="ECO:0000256" key="9">
    <source>
        <dbReference type="ARBA" id="ARBA00023167"/>
    </source>
</evidence>
<dbReference type="CDD" id="cd01080">
    <property type="entry name" value="NAD_bind_m-THF_DH_Cyclohyd"/>
    <property type="match status" value="1"/>
</dbReference>
<organism evidence="14 15">
    <name type="scientific">Symbiobacterium terraclitae</name>
    <dbReference type="NCBI Taxonomy" id="557451"/>
    <lineage>
        <taxon>Bacteria</taxon>
        <taxon>Bacillati</taxon>
        <taxon>Bacillota</taxon>
        <taxon>Clostridia</taxon>
        <taxon>Eubacteriales</taxon>
        <taxon>Symbiobacteriaceae</taxon>
        <taxon>Symbiobacterium</taxon>
    </lineage>
</organism>
<comment type="pathway">
    <text evidence="1 11">One-carbon metabolism; tetrahydrofolate interconversion.</text>
</comment>
<keyword evidence="8 11" id="KW-0368">Histidine biosynthesis</keyword>
<evidence type="ECO:0000256" key="6">
    <source>
        <dbReference type="ARBA" id="ARBA00022857"/>
    </source>
</evidence>
<evidence type="ECO:0000313" key="15">
    <source>
        <dbReference type="Proteomes" id="UP001519289"/>
    </source>
</evidence>
<dbReference type="GO" id="GO:0004488">
    <property type="term" value="F:methylenetetrahydrofolate dehydrogenase (NADP+) activity"/>
    <property type="evidence" value="ECO:0007669"/>
    <property type="project" value="UniProtKB-EC"/>
</dbReference>
<dbReference type="Gene3D" id="3.40.50.10860">
    <property type="entry name" value="Leucine Dehydrogenase, chain A, domain 1"/>
    <property type="match status" value="1"/>
</dbReference>
<keyword evidence="5 11" id="KW-0378">Hydrolase</keyword>
<comment type="subunit">
    <text evidence="11">Homodimer.</text>
</comment>
<comment type="caution">
    <text evidence="11">Lacks conserved residue(s) required for the propagation of feature annotation.</text>
</comment>